<dbReference type="Pfam" id="PF24981">
    <property type="entry name" value="Beta-prop_ATRN-LZTR1"/>
    <property type="match status" value="1"/>
</dbReference>
<feature type="transmembrane region" description="Helical" evidence="3">
    <location>
        <begin position="291"/>
        <end position="313"/>
    </location>
</feature>
<sequence length="574" mass="66091">MNSFYSHMIDSITEINNQKLFYDITLVTDDNRKIKSHKLILSAVSDYFRSMLSEKFIEGSLNEVRVYDISYTTLKELISFCYSGKLDIHEYNVKDLIIKADYLSMKHAVTLCEDFIIKKLDCDNCLQVYMFSKEHNLFRLMDVALSTIIMNITTIYKHDNFGLLDEKDIELILGSDYLNIIDEDISVVILFNWLRYNNVTRCPLSILAKIRLSLLSNQVSKFIHDTKEFNYDDKYKQLISSADKPRKMVQGYIISIGGKHSFHDNYISIDIYVPLVDDWITLNNIPHRMHFFSVAIIDTIIYIVGGMIGYMPISNVYCYDIKFNTWSETTSLRSPRYGCGLVSHNGKLYVIGGKGYYDYLNTVEYWRPGYSKWRKLPHLREPKTNVGVTVVNDTIYAVGGIRESVFINRSECIDTVESLSHNGWISHSPLPESRACVAITSYNKFIYIAGGCIIENNKLSSTTDKVNMYDTENDIWSSLSPLKSARSNASLCVLGNDLYIIGGFMEDMCINSVERFNPETNDWDTTISGPNSPKIGQCSVVMKNNCPWKMLTYSKSFIKKIERYLNKNDFLYLS</sequence>
<evidence type="ECO:0000256" key="3">
    <source>
        <dbReference type="SAM" id="Phobius"/>
    </source>
</evidence>
<dbReference type="PROSITE" id="PS50097">
    <property type="entry name" value="BTB"/>
    <property type="match status" value="1"/>
</dbReference>
<dbReference type="SMART" id="SM00612">
    <property type="entry name" value="Kelch"/>
    <property type="match status" value="6"/>
</dbReference>
<dbReference type="SMART" id="SM00225">
    <property type="entry name" value="BTB"/>
    <property type="match status" value="1"/>
</dbReference>
<evidence type="ECO:0000313" key="5">
    <source>
        <dbReference type="EMBL" id="QQG31628.1"/>
    </source>
</evidence>
<dbReference type="PANTHER" id="PTHR24412">
    <property type="entry name" value="KELCH PROTEIN"/>
    <property type="match status" value="1"/>
</dbReference>
<dbReference type="Gene3D" id="1.25.40.420">
    <property type="match status" value="1"/>
</dbReference>
<dbReference type="SUPFAM" id="SSF50965">
    <property type="entry name" value="Galactose oxidase, central domain"/>
    <property type="match status" value="2"/>
</dbReference>
<gene>
    <name evidence="5" type="primary">SwPV137</name>
</gene>
<feature type="domain" description="BTB" evidence="4">
    <location>
        <begin position="22"/>
        <end position="90"/>
    </location>
</feature>
<keyword evidence="1" id="KW-0880">Kelch repeat</keyword>
<protein>
    <submittedName>
        <fullName evidence="5">Kelch-like protein</fullName>
    </submittedName>
</protein>
<dbReference type="EMBL" id="MW036632">
    <property type="protein sequence ID" value="QQG31628.1"/>
    <property type="molecule type" value="Genomic_DNA"/>
</dbReference>
<dbReference type="Pfam" id="PF00651">
    <property type="entry name" value="BTB"/>
    <property type="match status" value="1"/>
</dbReference>
<proteinExistence type="predicted"/>
<evidence type="ECO:0000256" key="2">
    <source>
        <dbReference type="ARBA" id="ARBA00022737"/>
    </source>
</evidence>
<dbReference type="InterPro" id="IPR015915">
    <property type="entry name" value="Kelch-typ_b-propeller"/>
</dbReference>
<dbReference type="SUPFAM" id="SSF54695">
    <property type="entry name" value="POZ domain"/>
    <property type="match status" value="1"/>
</dbReference>
<dbReference type="Gene3D" id="2.120.10.80">
    <property type="entry name" value="Kelch-type beta propeller"/>
    <property type="match status" value="2"/>
</dbReference>
<keyword evidence="3" id="KW-1133">Transmembrane helix</keyword>
<dbReference type="SMART" id="SM00875">
    <property type="entry name" value="BACK"/>
    <property type="match status" value="1"/>
</dbReference>
<dbReference type="InterPro" id="IPR000210">
    <property type="entry name" value="BTB/POZ_dom"/>
</dbReference>
<dbReference type="Pfam" id="PF07707">
    <property type="entry name" value="BACK"/>
    <property type="match status" value="1"/>
</dbReference>
<name>A0A881SYC1_SWPV</name>
<dbReference type="InterPro" id="IPR056737">
    <property type="entry name" value="Beta-prop_ATRN-MKLN-like"/>
</dbReference>
<keyword evidence="3" id="KW-0472">Membrane</keyword>
<keyword evidence="3" id="KW-0812">Transmembrane</keyword>
<dbReference type="PIRSF" id="PIRSF003716">
    <property type="entry name" value="VAC_F3L"/>
    <property type="match status" value="1"/>
</dbReference>
<dbReference type="InterPro" id="IPR011043">
    <property type="entry name" value="Gal_Oxase/kelch_b-propeller"/>
</dbReference>
<dbReference type="InterPro" id="IPR006652">
    <property type="entry name" value="Kelch_1"/>
</dbReference>
<accession>A0A881SYC1</accession>
<organismHost>
    <name type="scientific">Sus scrofa</name>
    <name type="common">Pig</name>
    <dbReference type="NCBI Taxonomy" id="9823"/>
</organismHost>
<dbReference type="InterPro" id="IPR024182">
    <property type="entry name" value="Vaccinia_A55R"/>
</dbReference>
<evidence type="ECO:0000259" key="4">
    <source>
        <dbReference type="PROSITE" id="PS50097"/>
    </source>
</evidence>
<dbReference type="Gene3D" id="3.30.710.10">
    <property type="entry name" value="Potassium Channel Kv1.1, Chain A"/>
    <property type="match status" value="1"/>
</dbReference>
<dbReference type="InterPro" id="IPR011705">
    <property type="entry name" value="BACK"/>
</dbReference>
<dbReference type="PANTHER" id="PTHR24412:SF489">
    <property type="entry name" value="RING FINGER DOMAIN AND KELCH REPEAT-CONTAINING PROTEIN DDB_G0271372"/>
    <property type="match status" value="1"/>
</dbReference>
<dbReference type="Proteomes" id="UP000671927">
    <property type="component" value="Segment"/>
</dbReference>
<keyword evidence="2" id="KW-0677">Repeat</keyword>
<evidence type="ECO:0000256" key="1">
    <source>
        <dbReference type="ARBA" id="ARBA00022441"/>
    </source>
</evidence>
<organism evidence="5">
    <name type="scientific">Swinepox virus</name>
    <name type="common">SWPV</name>
    <dbReference type="NCBI Taxonomy" id="10276"/>
    <lineage>
        <taxon>Viruses</taxon>
        <taxon>Varidnaviria</taxon>
        <taxon>Bamfordvirae</taxon>
        <taxon>Nucleocytoviricota</taxon>
        <taxon>Pokkesviricetes</taxon>
        <taxon>Chitovirales</taxon>
        <taxon>Poxviridae</taxon>
        <taxon>Chordopoxvirinae</taxon>
        <taxon>Suipoxvirus</taxon>
        <taxon>Suipoxvirus swinepox</taxon>
    </lineage>
</organism>
<dbReference type="InterPro" id="IPR011333">
    <property type="entry name" value="SKP1/BTB/POZ_sf"/>
</dbReference>
<reference evidence="5" key="1">
    <citation type="journal article" date="2021" name="Arch. Virol.">
        <title>First complete genome characterization of swinepox virus directly from a clinical sample indicates divergence of a Eurasian-lineage virus.</title>
        <authorList>
            <person name="Aasdev A."/>
            <person name="Mishra A."/>
            <person name="Bora D.P."/>
            <person name="Kurkure N.V."/>
            <person name="Barman N.N."/>
            <person name="Raut A.A."/>
        </authorList>
    </citation>
    <scope>NUCLEOTIDE SEQUENCE</scope>
    <source>
        <strain evidence="5">SwPV/India-Assam/16</strain>
    </source>
</reference>